<proteinExistence type="predicted"/>
<dbReference type="AlphaFoldDB" id="A6DFM9"/>
<protein>
    <submittedName>
        <fullName evidence="1">Uncharacterized protein</fullName>
    </submittedName>
</protein>
<organism evidence="1 2">
    <name type="scientific">Lentisphaera araneosa HTCC2155</name>
    <dbReference type="NCBI Taxonomy" id="313628"/>
    <lineage>
        <taxon>Bacteria</taxon>
        <taxon>Pseudomonadati</taxon>
        <taxon>Lentisphaerota</taxon>
        <taxon>Lentisphaeria</taxon>
        <taxon>Lentisphaerales</taxon>
        <taxon>Lentisphaeraceae</taxon>
        <taxon>Lentisphaera</taxon>
    </lineage>
</organism>
<dbReference type="Proteomes" id="UP000004947">
    <property type="component" value="Unassembled WGS sequence"/>
</dbReference>
<evidence type="ECO:0000313" key="1">
    <source>
        <dbReference type="EMBL" id="EDM29609.1"/>
    </source>
</evidence>
<gene>
    <name evidence="1" type="ORF">LNTAR_17703</name>
</gene>
<reference evidence="1 2" key="1">
    <citation type="journal article" date="2010" name="J. Bacteriol.">
        <title>Genome sequence of Lentisphaera araneosa HTCC2155T, the type species of the order Lentisphaerales in the phylum Lentisphaerae.</title>
        <authorList>
            <person name="Thrash J.C."/>
            <person name="Cho J.C."/>
            <person name="Vergin K.L."/>
            <person name="Morris R.M."/>
            <person name="Giovannoni S.J."/>
        </authorList>
    </citation>
    <scope>NUCLEOTIDE SEQUENCE [LARGE SCALE GENOMIC DNA]</scope>
    <source>
        <strain evidence="1 2">HTCC2155</strain>
    </source>
</reference>
<keyword evidence="2" id="KW-1185">Reference proteome</keyword>
<dbReference type="EMBL" id="ABCK01000001">
    <property type="protein sequence ID" value="EDM29609.1"/>
    <property type="molecule type" value="Genomic_DNA"/>
</dbReference>
<accession>A6DFM9</accession>
<dbReference type="STRING" id="313628.LNTAR_17703"/>
<sequence>MRGSQLLTDDCPLLILLSLSVQRSFSEPANDLAVSNANDLAVSNANDLAVSNANDLAVSNANDLAVEQSYSAAVFPVRNCRAGAQRSQVLGDRCRIECGAPSF</sequence>
<name>A6DFM9_9BACT</name>
<evidence type="ECO:0000313" key="2">
    <source>
        <dbReference type="Proteomes" id="UP000004947"/>
    </source>
</evidence>
<comment type="caution">
    <text evidence="1">The sequence shown here is derived from an EMBL/GenBank/DDBJ whole genome shotgun (WGS) entry which is preliminary data.</text>
</comment>